<dbReference type="Gene3D" id="2.60.420.10">
    <property type="entry name" value="Maltose phosphorylase, domain 3"/>
    <property type="match status" value="1"/>
</dbReference>
<dbReference type="Pfam" id="PF25788">
    <property type="entry name" value="Ig_Rha78A_N"/>
    <property type="match status" value="1"/>
</dbReference>
<dbReference type="InterPro" id="IPR012341">
    <property type="entry name" value="6hp_glycosidase-like_sf"/>
</dbReference>
<accession>A0ABW8LHD6</accession>
<dbReference type="InterPro" id="IPR016007">
    <property type="entry name" value="Alpha_rhamnosid"/>
</dbReference>
<evidence type="ECO:0000259" key="5">
    <source>
        <dbReference type="Pfam" id="PF08531"/>
    </source>
</evidence>
<comment type="catalytic activity">
    <reaction evidence="1">
        <text>Hydrolysis of terminal non-reducing alpha-L-rhamnose residues in alpha-L-rhamnosides.</text>
        <dbReference type="EC" id="3.2.1.40"/>
    </reaction>
</comment>
<dbReference type="InterPro" id="IPR013783">
    <property type="entry name" value="Ig-like_fold"/>
</dbReference>
<dbReference type="Pfam" id="PF17389">
    <property type="entry name" value="Bac_rhamnosid6H"/>
    <property type="match status" value="1"/>
</dbReference>
<dbReference type="InterPro" id="IPR008928">
    <property type="entry name" value="6-hairpin_glycosidase_sf"/>
</dbReference>
<dbReference type="InterPro" id="IPR008902">
    <property type="entry name" value="Rhamnosid_concanavalin"/>
</dbReference>
<dbReference type="EC" id="3.2.1.40" evidence="2"/>
<evidence type="ECO:0000313" key="9">
    <source>
        <dbReference type="Proteomes" id="UP001620295"/>
    </source>
</evidence>
<sequence length="936" mass="100858">MSKATWRVLGRREAGGGLRRIGVLLAAALLPVVSTAAPGHAAAAEPRGGHAPLAPADLTVGDRARPLDVEGAPLFGWRPRDVDPGERQTAYQIRVARTGAAPGGSRQVWDSGKVVSARQAYVAYDGPELPGGTGYTWTVRTWDRTGAASPWAARAAFDTGISDATWQASWIRRTTDDKDDYTLARKEFTVGASPVVRARLYVAASQQYRAYVNGRLVDRGAAYAYPDEGYYQASDVTRDLKAGRPAAIGVLAHWYGPGQGRPAGEPGLLARLVVEHADGSRQVVVSDGSWRVARGPWLSLPYRNDDGRDYIEGVDGRTVQRQRGWDRPGFDASSWQSPQVVGVHPAGVFSHLRSQQTRLAYRTVRPVTVTRLDSGAVVADFGTIIPAVPQVRFARGVSGRTIDMRAGYVRNADGTVSDSAHDNQKTDLSYQYIQHDGAQTFQAYTYEGFRYLQIDDPGEPLSASSIAAVVQHTDADPARAATFRSSDPTLDAVAELMRRSALYDSQEQFLDTPTREKGQFLGDSVDVSRALMAGSGDRALTARAIREFAESQARYWPDGRMNAVYPNGDGKRDIPDYTEMFPGWVWEYYLNSGDRATLAATYPASAAVADYIRRYIDPATGLVTKLAGGSGAYQYGIIDWPNRYGYDTDTTARTTVNILAVDALRRTADQAAALGRPKAEAAALRADAAKLAEAVNDRLRRPDGIYTDGLKADGTQSTHASQIANAYAVAFGIAPEASVDTIADHLVSLKLQMGPMTANWLLTALHRAGRDDQVLARFTDRTSLGWANILARGGTFTWESWEAPDDGQSLSHGWGATALVDLQQDLLGLNVTGTAATTLRIRPPRDTELSHAEGTVWTQAGTVGVRWNTTAHGTQVKVDIPVNVTAEVEVPLADGRVPKASGAGPDGASAPRFEGVRNGRAIYTVGSGHSTFTPAV</sequence>
<gene>
    <name evidence="8" type="ORF">ACI2L5_05710</name>
</gene>
<feature type="domain" description="Alpha-L-rhamnosidase concanavalin-like" evidence="4">
    <location>
        <begin position="371"/>
        <end position="470"/>
    </location>
</feature>
<feature type="domain" description="Bacterial alpha-L-rhamnosidase N-terminal" evidence="5">
    <location>
        <begin position="195"/>
        <end position="343"/>
    </location>
</feature>
<keyword evidence="9" id="KW-1185">Reference proteome</keyword>
<organism evidence="8 9">
    <name type="scientific">Streptomyces milbemycinicus</name>
    <dbReference type="NCBI Taxonomy" id="476552"/>
    <lineage>
        <taxon>Bacteria</taxon>
        <taxon>Bacillati</taxon>
        <taxon>Actinomycetota</taxon>
        <taxon>Actinomycetes</taxon>
        <taxon>Kitasatosporales</taxon>
        <taxon>Streptomycetaceae</taxon>
        <taxon>Streptomyces</taxon>
    </lineage>
</organism>
<dbReference type="Gene3D" id="1.50.10.10">
    <property type="match status" value="1"/>
</dbReference>
<dbReference type="SUPFAM" id="SSF48208">
    <property type="entry name" value="Six-hairpin glycosidases"/>
    <property type="match status" value="1"/>
</dbReference>
<dbReference type="PANTHER" id="PTHR33307">
    <property type="entry name" value="ALPHA-RHAMNOSIDASE (EUROFUNG)"/>
    <property type="match status" value="1"/>
</dbReference>
<dbReference type="Gene3D" id="2.60.120.260">
    <property type="entry name" value="Galactose-binding domain-like"/>
    <property type="match status" value="2"/>
</dbReference>
<dbReference type="EMBL" id="JBJDQH010000002">
    <property type="protein sequence ID" value="MFK4264420.1"/>
    <property type="molecule type" value="Genomic_DNA"/>
</dbReference>
<dbReference type="Pfam" id="PF08531">
    <property type="entry name" value="Bac_rhamnosid_N"/>
    <property type="match status" value="1"/>
</dbReference>
<evidence type="ECO:0000259" key="7">
    <source>
        <dbReference type="Pfam" id="PF17390"/>
    </source>
</evidence>
<keyword evidence="3 8" id="KW-0378">Hydrolase</keyword>
<evidence type="ECO:0000313" key="8">
    <source>
        <dbReference type="EMBL" id="MFK4264420.1"/>
    </source>
</evidence>
<dbReference type="Gene3D" id="2.60.40.10">
    <property type="entry name" value="Immunoglobulins"/>
    <property type="match status" value="1"/>
</dbReference>
<dbReference type="Pfam" id="PF05592">
    <property type="entry name" value="Bac_rhamnosid"/>
    <property type="match status" value="1"/>
</dbReference>
<feature type="domain" description="Alpha-L-rhamnosidase six-hairpin glycosidase" evidence="6">
    <location>
        <begin position="479"/>
        <end position="817"/>
    </location>
</feature>
<comment type="caution">
    <text evidence="8">The sequence shown here is derived from an EMBL/GenBank/DDBJ whole genome shotgun (WGS) entry which is preliminary data.</text>
</comment>
<dbReference type="InterPro" id="IPR013737">
    <property type="entry name" value="Bac_rhamnosid_N"/>
</dbReference>
<evidence type="ECO:0000256" key="3">
    <source>
        <dbReference type="ARBA" id="ARBA00022801"/>
    </source>
</evidence>
<proteinExistence type="predicted"/>
<dbReference type="Pfam" id="PF17390">
    <property type="entry name" value="Bac_rhamnosid_C"/>
    <property type="match status" value="1"/>
</dbReference>
<dbReference type="Proteomes" id="UP001620295">
    <property type="component" value="Unassembled WGS sequence"/>
</dbReference>
<evidence type="ECO:0000259" key="6">
    <source>
        <dbReference type="Pfam" id="PF17389"/>
    </source>
</evidence>
<evidence type="ECO:0000256" key="2">
    <source>
        <dbReference type="ARBA" id="ARBA00012652"/>
    </source>
</evidence>
<dbReference type="InterPro" id="IPR035398">
    <property type="entry name" value="Bac_rhamnosid_C"/>
</dbReference>
<evidence type="ECO:0000259" key="4">
    <source>
        <dbReference type="Pfam" id="PF05592"/>
    </source>
</evidence>
<reference evidence="8 9" key="1">
    <citation type="submission" date="2024-11" db="EMBL/GenBank/DDBJ databases">
        <title>The Natural Products Discovery Center: Release of the First 8490 Sequenced Strains for Exploring Actinobacteria Biosynthetic Diversity.</title>
        <authorList>
            <person name="Kalkreuter E."/>
            <person name="Kautsar S.A."/>
            <person name="Yang D."/>
            <person name="Bader C.D."/>
            <person name="Teijaro C.N."/>
            <person name="Fluegel L."/>
            <person name="Davis C.M."/>
            <person name="Simpson J.R."/>
            <person name="Lauterbach L."/>
            <person name="Steele A.D."/>
            <person name="Gui C."/>
            <person name="Meng S."/>
            <person name="Li G."/>
            <person name="Viehrig K."/>
            <person name="Ye F."/>
            <person name="Su P."/>
            <person name="Kiefer A.F."/>
            <person name="Nichols A."/>
            <person name="Cepeda A.J."/>
            <person name="Yan W."/>
            <person name="Fan B."/>
            <person name="Jiang Y."/>
            <person name="Adhikari A."/>
            <person name="Zheng C.-J."/>
            <person name="Schuster L."/>
            <person name="Cowan T.M."/>
            <person name="Smanski M.J."/>
            <person name="Chevrette M.G."/>
            <person name="De Carvalho L.P.S."/>
            <person name="Shen B."/>
        </authorList>
    </citation>
    <scope>NUCLEOTIDE SEQUENCE [LARGE SCALE GENOMIC DNA]</scope>
    <source>
        <strain evidence="8 9">NPDC020863</strain>
    </source>
</reference>
<dbReference type="PANTHER" id="PTHR33307:SF6">
    <property type="entry name" value="ALPHA-RHAMNOSIDASE (EUROFUNG)-RELATED"/>
    <property type="match status" value="1"/>
</dbReference>
<dbReference type="GO" id="GO:0016787">
    <property type="term" value="F:hydrolase activity"/>
    <property type="evidence" value="ECO:0007669"/>
    <property type="project" value="UniProtKB-KW"/>
</dbReference>
<protein>
    <recommendedName>
        <fullName evidence="2">alpha-L-rhamnosidase</fullName>
        <ecNumber evidence="2">3.2.1.40</ecNumber>
    </recommendedName>
</protein>
<dbReference type="InterPro" id="IPR035396">
    <property type="entry name" value="Bac_rhamnosid6H"/>
</dbReference>
<dbReference type="RefSeq" id="WP_404745744.1">
    <property type="nucleotide sequence ID" value="NZ_JBJDQH010000002.1"/>
</dbReference>
<feature type="domain" description="Alpha-L-rhamnosidase C-terminal" evidence="7">
    <location>
        <begin position="838"/>
        <end position="896"/>
    </location>
</feature>
<evidence type="ECO:0000256" key="1">
    <source>
        <dbReference type="ARBA" id="ARBA00001445"/>
    </source>
</evidence>
<name>A0ABW8LHD6_9ACTN</name>